<comment type="caution">
    <text evidence="4">The sequence shown here is derived from an EMBL/GenBank/DDBJ whole genome shotgun (WGS) entry which is preliminary data.</text>
</comment>
<evidence type="ECO:0000256" key="2">
    <source>
        <dbReference type="SAM" id="Phobius"/>
    </source>
</evidence>
<feature type="region of interest" description="Disordered" evidence="1">
    <location>
        <begin position="122"/>
        <end position="149"/>
    </location>
</feature>
<feature type="chain" id="PRO_5032743915" evidence="3">
    <location>
        <begin position="24"/>
        <end position="1930"/>
    </location>
</feature>
<feature type="compositionally biased region" description="Basic and acidic residues" evidence="1">
    <location>
        <begin position="136"/>
        <end position="145"/>
    </location>
</feature>
<feature type="region of interest" description="Disordered" evidence="1">
    <location>
        <begin position="894"/>
        <end position="955"/>
    </location>
</feature>
<feature type="compositionally biased region" description="Polar residues" evidence="1">
    <location>
        <begin position="806"/>
        <end position="827"/>
    </location>
</feature>
<organism evidence="4 5">
    <name type="scientific">Adineta ricciae</name>
    <name type="common">Rotifer</name>
    <dbReference type="NCBI Taxonomy" id="249248"/>
    <lineage>
        <taxon>Eukaryota</taxon>
        <taxon>Metazoa</taxon>
        <taxon>Spiralia</taxon>
        <taxon>Gnathifera</taxon>
        <taxon>Rotifera</taxon>
        <taxon>Eurotatoria</taxon>
        <taxon>Bdelloidea</taxon>
        <taxon>Adinetida</taxon>
        <taxon>Adinetidae</taxon>
        <taxon>Adineta</taxon>
    </lineage>
</organism>
<feature type="signal peptide" evidence="3">
    <location>
        <begin position="1"/>
        <end position="23"/>
    </location>
</feature>
<dbReference type="EMBL" id="CAJNOR010002720">
    <property type="protein sequence ID" value="CAF1331790.1"/>
    <property type="molecule type" value="Genomic_DNA"/>
</dbReference>
<keyword evidence="5" id="KW-1185">Reference proteome</keyword>
<evidence type="ECO:0000256" key="3">
    <source>
        <dbReference type="SAM" id="SignalP"/>
    </source>
</evidence>
<feature type="transmembrane region" description="Helical" evidence="2">
    <location>
        <begin position="1369"/>
        <end position="1391"/>
    </location>
</feature>
<gene>
    <name evidence="4" type="ORF">XAT740_LOCUS30471</name>
</gene>
<evidence type="ECO:0000313" key="4">
    <source>
        <dbReference type="EMBL" id="CAF1331790.1"/>
    </source>
</evidence>
<feature type="compositionally biased region" description="Acidic residues" evidence="1">
    <location>
        <begin position="908"/>
        <end position="951"/>
    </location>
</feature>
<accession>A0A815FZ93</accession>
<keyword evidence="2" id="KW-0472">Membrane</keyword>
<keyword evidence="2" id="KW-0812">Transmembrane</keyword>
<feature type="region of interest" description="Disordered" evidence="1">
    <location>
        <begin position="752"/>
        <end position="773"/>
    </location>
</feature>
<feature type="region of interest" description="Disordered" evidence="1">
    <location>
        <begin position="805"/>
        <end position="832"/>
    </location>
</feature>
<proteinExistence type="predicted"/>
<keyword evidence="2" id="KW-1133">Transmembrane helix</keyword>
<sequence>MSDCTKGTKNIWSLITITQLVSAIASLGDRVDELGEETWRLNANFNIQSSLWTEVMTKLEIEHTERLRHSLYNIWRSDSYNIHALVEKETRIVKHNDIDRNDTEEEKKSTALKKKKVKLVPDRSVPIPDQPNTRANKAEQSDENGKQNSTIEKLTFVMSPVEWKTAFSNSQKKMNDGWRKIFSEIIRTHGIVCNLRFGKPYILKGTRKRVCKPFWCCAVCTSSECTRSYRITLENKPDVYTAALFLMKISGVEKHTSETEIMTQQLRGAERLRVGERANDIGPLAVFRERVEAADEKLLAVGNFGRVETIETIKKASADFRKKMKYDENAYAECRIIAISYLDADIIYKKVPGYVQAVGEMPFRIHLFSQLQIERYISYCTQQKYSFIHIDATGGILKKLQQQHDSYMYSIVFKDGTDANDVISLAHAILTDHTVPSIGYFFGHLVNNIIKVKRKLILPSFFVIDFSAALMNSILQAFNVESINTHLNRCWNVLSGKYNATELRSLSFIHLCCCHVIHAFARSLNAMRIDKTIRQGILHIFVFILCDNDINRLYETLGSVVNVFGDPNEKDAQQKFQQMHSLLFNVDEESAALLSDKRKILKEAKRRNEELIIVDEYFRTSAPIIHQSPFNREAIRLYPNLAALINKKSKYDKVTNPLFSPQIIRLFYRWWAYLPLWTGLLWNFEERYCSDTKRKLSAIYNPIRYSNALVESYFRTVKASIYGRKRNNTPGDAIRKLYRSVQAQFKANKFGVTQSSKGRKRQNKKSRDSMDVTDGTDVLMEKWKKKGEQRKGLYTCVIDKHAPKRTQLNTNDAQSSRFKRSISGSEDSTSMSSLYRSISLDSSTDYNFSKKCLEHDPKTSPIFMSSSNSIKNVQPSSNNQICKVKISLNSHAVEEDVEKKKKKKVRGEEEETEEEDEEEEGDDNDDEEEERDDDSDEEEVEDDDDDDEENNFDCYDQQNEISSVYDFDKKIVCPDPATTCPVEKEISTTKRLKIKALVKPSNEPDINIDGYIIRWPRFGINNVFFKDLYYKLTNTCATDSGLFVLYFIYKTDLDLADIFEDAPSTSPYSSLARVFRIVDTEGWDIARLTWLYINGILDKFARKENLFGSIDAQVFHFIKEEQRYSYETVCSRPQCKLKNRHSSSTELVIFTGDDYIRDFEEGTIDICDIVMARHDELTPADAQKQKYREAPMHVIDGQSGKSEYELVWKCNSTIHTSPATFTYNTPPIVICHVRHLSKRSEEGFADYTPRIRDLKRKLQINSVEYRLRGVIQHTSTPIEHFTVTLIGFDGQLYLYDDLKGVKSVTTSTGHVRYVNSFKLLSQTNPTKSTTAITTKTTTTYATGVINSNDTFVNQAETLKHKIESYVQGIIIVATGIVCALASLYSFVVFMIKFYKNNFEVKKSWFTIKSPREYTRRKQCERENDIIIDTTKGFALRRLGDYSPDIVEEVVHTFLPLHNFCIAVSNSDICIYNLEYKNVNVLELGTIMPTRESVREFSFYHKNDVSRLVGDDLNRVLTQQHDENLPNNVSAFHFFNKQFYYNKLDADALPPIRESDTLNSYTHIPRARIAPAELILQHISNNKLDFDYLSDDDLRLLLTAVLSRMRSSYTADDIHKSLNKFTELIIGQSVFALRYCLKSYINSISSHPCIVISTLFLQIPVLSTTKFYVFQLIPLPFIFNHEMYTYSNLPKTIGINAIDNTLVVWKSNLDDNKCVFGAVILCKTRPMSIMLTKYSCLYELLNHQMIANSKCSVIRSQNIEQNLIEIDDGILYFYNVEDGIYCKISYQNGTIDTLSVKEAGLVRLPCNNTIACANFQLSPIPCDEKRVNILGNAHLHVKQSTHFFVPIKEYEHPIILLYRNQYQNLLKEFIPSYSSKTFTVKQLIRDIAISIISIVCLILLIIFIYMLKFIKHKLQRKINNLEHVIDDMIPL</sequence>
<protein>
    <submittedName>
        <fullName evidence="4">Uncharacterized protein</fullName>
    </submittedName>
</protein>
<reference evidence="4" key="1">
    <citation type="submission" date="2021-02" db="EMBL/GenBank/DDBJ databases">
        <authorList>
            <person name="Nowell W R."/>
        </authorList>
    </citation>
    <scope>NUCLEOTIDE SEQUENCE</scope>
</reference>
<evidence type="ECO:0000313" key="5">
    <source>
        <dbReference type="Proteomes" id="UP000663828"/>
    </source>
</evidence>
<evidence type="ECO:0000256" key="1">
    <source>
        <dbReference type="SAM" id="MobiDB-lite"/>
    </source>
</evidence>
<keyword evidence="3" id="KW-0732">Signal</keyword>
<name>A0A815FZ93_ADIRI</name>
<feature type="transmembrane region" description="Helical" evidence="2">
    <location>
        <begin position="1886"/>
        <end position="1906"/>
    </location>
</feature>
<dbReference type="Proteomes" id="UP000663828">
    <property type="component" value="Unassembled WGS sequence"/>
</dbReference>